<reference evidence="6 7" key="1">
    <citation type="submission" date="2019-11" db="EMBL/GenBank/DDBJ databases">
        <authorList>
            <person name="Jiang L.-Q."/>
        </authorList>
    </citation>
    <scope>NUCLEOTIDE SEQUENCE [LARGE SCALE GENOMIC DNA]</scope>
    <source>
        <strain evidence="6 7">YIM 132087</strain>
    </source>
</reference>
<comment type="caution">
    <text evidence="6">The sequence shown here is derived from an EMBL/GenBank/DDBJ whole genome shotgun (WGS) entry which is preliminary data.</text>
</comment>
<evidence type="ECO:0000259" key="5">
    <source>
        <dbReference type="Pfam" id="PF00149"/>
    </source>
</evidence>
<organism evidence="6 7">
    <name type="scientific">Nakamurella alba</name>
    <dbReference type="NCBI Taxonomy" id="2665158"/>
    <lineage>
        <taxon>Bacteria</taxon>
        <taxon>Bacillati</taxon>
        <taxon>Actinomycetota</taxon>
        <taxon>Actinomycetes</taxon>
        <taxon>Nakamurellales</taxon>
        <taxon>Nakamurellaceae</taxon>
        <taxon>Nakamurella</taxon>
    </lineage>
</organism>
<dbReference type="GO" id="GO:0016787">
    <property type="term" value="F:hydrolase activity"/>
    <property type="evidence" value="ECO:0007669"/>
    <property type="project" value="UniProtKB-KW"/>
</dbReference>
<dbReference type="GO" id="GO:0046872">
    <property type="term" value="F:metal ion binding"/>
    <property type="evidence" value="ECO:0007669"/>
    <property type="project" value="UniProtKB-KW"/>
</dbReference>
<dbReference type="Gene3D" id="3.60.21.10">
    <property type="match status" value="1"/>
</dbReference>
<dbReference type="Proteomes" id="UP000460221">
    <property type="component" value="Unassembled WGS sequence"/>
</dbReference>
<evidence type="ECO:0000256" key="4">
    <source>
        <dbReference type="ARBA" id="ARBA00025742"/>
    </source>
</evidence>
<dbReference type="InterPro" id="IPR050884">
    <property type="entry name" value="CNP_phosphodiesterase-III"/>
</dbReference>
<dbReference type="PANTHER" id="PTHR42988:SF2">
    <property type="entry name" value="CYCLIC NUCLEOTIDE PHOSPHODIESTERASE CBUA0032-RELATED"/>
    <property type="match status" value="1"/>
</dbReference>
<dbReference type="EMBL" id="WLYK01000018">
    <property type="protein sequence ID" value="MTD17311.1"/>
    <property type="molecule type" value="Genomic_DNA"/>
</dbReference>
<keyword evidence="2" id="KW-0378">Hydrolase</keyword>
<dbReference type="PANTHER" id="PTHR42988">
    <property type="entry name" value="PHOSPHOHYDROLASE"/>
    <property type="match status" value="1"/>
</dbReference>
<gene>
    <name evidence="6" type="ORF">GIS00_25600</name>
</gene>
<evidence type="ECO:0000256" key="3">
    <source>
        <dbReference type="ARBA" id="ARBA00023004"/>
    </source>
</evidence>
<keyword evidence="1" id="KW-0479">Metal-binding</keyword>
<dbReference type="InterPro" id="IPR004843">
    <property type="entry name" value="Calcineurin-like_PHP"/>
</dbReference>
<sequence length="295" mass="31040">MTDLRTPDGEPAELPVLTVAHLSDTHLTSAGTLYNNVVDADLALDRAAAVLEQAAADGRPIDVVVVSGDLTDTGDPDAYRRLRSRLEGIAPQIIWATGNHDVRAEFHRSLLGRTEDGPVLQVVRLPQLRIVVLDSTIVGAGHGRLEPGHLAELTAELAEPHPGGSVVVLHHAPLPPPSPLLTYFALERESRRALAAALAGTDVRLVLAGHHHLAGSGMLGTVPVAVAGSTAIRTDPLARPGHERTTRSGSFNLVRFYDDGHTVSVIPVDGAEQVFDLDPAAAAAVIDAHPVNQVG</sequence>
<dbReference type="SUPFAM" id="SSF56300">
    <property type="entry name" value="Metallo-dependent phosphatases"/>
    <property type="match status" value="1"/>
</dbReference>
<proteinExistence type="inferred from homology"/>
<name>A0A7K1FT65_9ACTN</name>
<evidence type="ECO:0000256" key="1">
    <source>
        <dbReference type="ARBA" id="ARBA00022723"/>
    </source>
</evidence>
<keyword evidence="7" id="KW-1185">Reference proteome</keyword>
<dbReference type="Pfam" id="PF00149">
    <property type="entry name" value="Metallophos"/>
    <property type="match status" value="1"/>
</dbReference>
<comment type="similarity">
    <text evidence="4">Belongs to the cyclic nucleotide phosphodiesterase class-III family.</text>
</comment>
<feature type="domain" description="Calcineurin-like phosphoesterase" evidence="5">
    <location>
        <begin position="18"/>
        <end position="212"/>
    </location>
</feature>
<dbReference type="AlphaFoldDB" id="A0A7K1FT65"/>
<evidence type="ECO:0000256" key="2">
    <source>
        <dbReference type="ARBA" id="ARBA00022801"/>
    </source>
</evidence>
<accession>A0A7K1FT65</accession>
<protein>
    <submittedName>
        <fullName evidence="6">Phosphodiesterase</fullName>
    </submittedName>
</protein>
<dbReference type="RefSeq" id="WP_154771310.1">
    <property type="nucleotide sequence ID" value="NZ_WLYK01000018.1"/>
</dbReference>
<evidence type="ECO:0000313" key="7">
    <source>
        <dbReference type="Proteomes" id="UP000460221"/>
    </source>
</evidence>
<dbReference type="InterPro" id="IPR029052">
    <property type="entry name" value="Metallo-depent_PP-like"/>
</dbReference>
<evidence type="ECO:0000313" key="6">
    <source>
        <dbReference type="EMBL" id="MTD17311.1"/>
    </source>
</evidence>
<keyword evidence="3" id="KW-0408">Iron</keyword>